<dbReference type="Pfam" id="PF00072">
    <property type="entry name" value="Response_reg"/>
    <property type="match status" value="1"/>
</dbReference>
<dbReference type="AlphaFoldDB" id="A0AAE3U6C3"/>
<accession>A0AAE3U6C3</accession>
<dbReference type="GO" id="GO:0000160">
    <property type="term" value="P:phosphorelay signal transduction system"/>
    <property type="evidence" value="ECO:0007669"/>
    <property type="project" value="InterPro"/>
</dbReference>
<dbReference type="RefSeq" id="WP_313979767.1">
    <property type="nucleotide sequence ID" value="NZ_JASJOR010000016.1"/>
</dbReference>
<dbReference type="EMBL" id="JASJOS010000005">
    <property type="protein sequence ID" value="MDJ1481679.1"/>
    <property type="molecule type" value="Genomic_DNA"/>
</dbReference>
<gene>
    <name evidence="4" type="ORF">QNI16_14355</name>
</gene>
<dbReference type="InterPro" id="IPR050595">
    <property type="entry name" value="Bact_response_regulator"/>
</dbReference>
<dbReference type="Proteomes" id="UP001241110">
    <property type="component" value="Unassembled WGS sequence"/>
</dbReference>
<evidence type="ECO:0000256" key="1">
    <source>
        <dbReference type="ARBA" id="ARBA00022553"/>
    </source>
</evidence>
<sequence>MNTEHASIRVLYIEDEPHNRSLFEATFQNEFSVITAPSAAKGLEILKEDTIHVLITDQRMPEMTGIEFLSSIVETFPDPVRILLTGYTELSSVVEAVNQGHIFYFATKPWDADNLKTIILKAYEHYQKQHEDKEVIEKLTKINEGLEFHLRQKLIS</sequence>
<proteinExistence type="predicted"/>
<evidence type="ECO:0000313" key="4">
    <source>
        <dbReference type="EMBL" id="MDJ1481679.1"/>
    </source>
</evidence>
<organism evidence="4 5">
    <name type="scientific">Xanthocytophaga flava</name>
    <dbReference type="NCBI Taxonomy" id="3048013"/>
    <lineage>
        <taxon>Bacteria</taxon>
        <taxon>Pseudomonadati</taxon>
        <taxon>Bacteroidota</taxon>
        <taxon>Cytophagia</taxon>
        <taxon>Cytophagales</taxon>
        <taxon>Rhodocytophagaceae</taxon>
        <taxon>Xanthocytophaga</taxon>
    </lineage>
</organism>
<dbReference type="InterPro" id="IPR011006">
    <property type="entry name" value="CheY-like_superfamily"/>
</dbReference>
<evidence type="ECO:0000313" key="5">
    <source>
        <dbReference type="Proteomes" id="UP001241110"/>
    </source>
</evidence>
<evidence type="ECO:0000259" key="3">
    <source>
        <dbReference type="PROSITE" id="PS50110"/>
    </source>
</evidence>
<dbReference type="PANTHER" id="PTHR44591:SF19">
    <property type="entry name" value="TWO-COMPONENT RESPONSE REGULATOR-RELATED"/>
    <property type="match status" value="1"/>
</dbReference>
<dbReference type="SMART" id="SM00448">
    <property type="entry name" value="REC"/>
    <property type="match status" value="1"/>
</dbReference>
<dbReference type="SUPFAM" id="SSF52172">
    <property type="entry name" value="CheY-like"/>
    <property type="match status" value="1"/>
</dbReference>
<dbReference type="PROSITE" id="PS50110">
    <property type="entry name" value="RESPONSE_REGULATORY"/>
    <property type="match status" value="1"/>
</dbReference>
<dbReference type="InterPro" id="IPR001789">
    <property type="entry name" value="Sig_transdc_resp-reg_receiver"/>
</dbReference>
<keyword evidence="1 2" id="KW-0597">Phosphoprotein</keyword>
<reference evidence="4" key="1">
    <citation type="submission" date="2023-05" db="EMBL/GenBank/DDBJ databases">
        <authorList>
            <person name="Zhang X."/>
        </authorList>
    </citation>
    <scope>NUCLEOTIDE SEQUENCE</scope>
    <source>
        <strain evidence="4">YF14B1</strain>
    </source>
</reference>
<dbReference type="CDD" id="cd17569">
    <property type="entry name" value="REC_HupR-like"/>
    <property type="match status" value="1"/>
</dbReference>
<evidence type="ECO:0000256" key="2">
    <source>
        <dbReference type="PROSITE-ProRule" id="PRU00169"/>
    </source>
</evidence>
<feature type="modified residue" description="4-aspartylphosphate" evidence="2">
    <location>
        <position position="57"/>
    </location>
</feature>
<dbReference type="PANTHER" id="PTHR44591">
    <property type="entry name" value="STRESS RESPONSE REGULATOR PROTEIN 1"/>
    <property type="match status" value="1"/>
</dbReference>
<dbReference type="Gene3D" id="3.40.50.2300">
    <property type="match status" value="1"/>
</dbReference>
<name>A0AAE3U6C3_9BACT</name>
<feature type="domain" description="Response regulatory" evidence="3">
    <location>
        <begin position="9"/>
        <end position="123"/>
    </location>
</feature>
<comment type="caution">
    <text evidence="4">The sequence shown here is derived from an EMBL/GenBank/DDBJ whole genome shotgun (WGS) entry which is preliminary data.</text>
</comment>
<protein>
    <submittedName>
        <fullName evidence="4">Response regulator</fullName>
    </submittedName>
</protein>